<comment type="caution">
    <text evidence="5">The sequence shown here is derived from an EMBL/GenBank/DDBJ whole genome shotgun (WGS) entry which is preliminary data.</text>
</comment>
<dbReference type="CDD" id="cd00112">
    <property type="entry name" value="LDLa"/>
    <property type="match status" value="1"/>
</dbReference>
<dbReference type="AlphaFoldDB" id="A0AAW0SXY9"/>
<evidence type="ECO:0000256" key="2">
    <source>
        <dbReference type="PROSITE-ProRule" id="PRU00124"/>
    </source>
</evidence>
<keyword evidence="6" id="KW-1185">Reference proteome</keyword>
<dbReference type="PROSITE" id="PS50068">
    <property type="entry name" value="LDLRA_2"/>
    <property type="match status" value="1"/>
</dbReference>
<keyword evidence="4" id="KW-0732">Signal</keyword>
<dbReference type="GO" id="GO:0043195">
    <property type="term" value="C:terminal bouton"/>
    <property type="evidence" value="ECO:0007669"/>
    <property type="project" value="TreeGrafter"/>
</dbReference>
<gene>
    <name evidence="5" type="ORF">O3P69_019557</name>
</gene>
<sequence length="208" mass="22778">MPRSLLLLLLLLLPSLGHPAALLPQGSVTTLNRGPVPLVVPSEGRKLRRALKILLQLNDSTLASLAASSQASWQGVDRLSDLLAAPVWSTAPLAPSGTLSPQPQQPVASAPVRRRRRASGTRRYHPRRYLYFLSAGECPQAPDGRPRMYCPTRESDGPWVCVDEEELCDGVDHCPGGEDEEATHCLFHTAMRGHMDILTKYVMLSKLT</sequence>
<dbReference type="EMBL" id="JARAKH010000043">
    <property type="protein sequence ID" value="KAK8379656.1"/>
    <property type="molecule type" value="Genomic_DNA"/>
</dbReference>
<name>A0AAW0SXY9_SCYPA</name>
<dbReference type="InterPro" id="IPR023415">
    <property type="entry name" value="LDLR_class-A_CS"/>
</dbReference>
<dbReference type="Proteomes" id="UP001487740">
    <property type="component" value="Unassembled WGS sequence"/>
</dbReference>
<dbReference type="PANTHER" id="PTHR21105:SF0">
    <property type="entry name" value="GH16255P"/>
    <property type="match status" value="1"/>
</dbReference>
<feature type="chain" id="PRO_5043822114" evidence="4">
    <location>
        <begin position="18"/>
        <end position="208"/>
    </location>
</feature>
<dbReference type="PROSITE" id="PS01209">
    <property type="entry name" value="LDLRA_1"/>
    <property type="match status" value="1"/>
</dbReference>
<evidence type="ECO:0000256" key="1">
    <source>
        <dbReference type="ARBA" id="ARBA00023157"/>
    </source>
</evidence>
<evidence type="ECO:0000256" key="3">
    <source>
        <dbReference type="SAM" id="MobiDB-lite"/>
    </source>
</evidence>
<evidence type="ECO:0000256" key="4">
    <source>
        <dbReference type="SAM" id="SignalP"/>
    </source>
</evidence>
<protein>
    <submittedName>
        <fullName evidence="5">Uncharacterized protein</fullName>
    </submittedName>
</protein>
<dbReference type="PANTHER" id="PTHR21105">
    <property type="entry name" value="GH16255P"/>
    <property type="match status" value="1"/>
</dbReference>
<proteinExistence type="predicted"/>
<dbReference type="GO" id="GO:0043410">
    <property type="term" value="P:positive regulation of MAPK cascade"/>
    <property type="evidence" value="ECO:0007669"/>
    <property type="project" value="TreeGrafter"/>
</dbReference>
<feature type="compositionally biased region" description="Basic residues" evidence="3">
    <location>
        <begin position="112"/>
        <end position="121"/>
    </location>
</feature>
<feature type="compositionally biased region" description="Low complexity" evidence="3">
    <location>
        <begin position="100"/>
        <end position="111"/>
    </location>
</feature>
<feature type="signal peptide" evidence="4">
    <location>
        <begin position="1"/>
        <end position="17"/>
    </location>
</feature>
<feature type="region of interest" description="Disordered" evidence="3">
    <location>
        <begin position="94"/>
        <end position="121"/>
    </location>
</feature>
<dbReference type="SUPFAM" id="SSF57424">
    <property type="entry name" value="LDL receptor-like module"/>
    <property type="match status" value="1"/>
</dbReference>
<comment type="caution">
    <text evidence="2">Lacks conserved residue(s) required for the propagation of feature annotation.</text>
</comment>
<evidence type="ECO:0000313" key="5">
    <source>
        <dbReference type="EMBL" id="KAK8379656.1"/>
    </source>
</evidence>
<organism evidence="5 6">
    <name type="scientific">Scylla paramamosain</name>
    <name type="common">Mud crab</name>
    <dbReference type="NCBI Taxonomy" id="85552"/>
    <lineage>
        <taxon>Eukaryota</taxon>
        <taxon>Metazoa</taxon>
        <taxon>Ecdysozoa</taxon>
        <taxon>Arthropoda</taxon>
        <taxon>Crustacea</taxon>
        <taxon>Multicrustacea</taxon>
        <taxon>Malacostraca</taxon>
        <taxon>Eumalacostraca</taxon>
        <taxon>Eucarida</taxon>
        <taxon>Decapoda</taxon>
        <taxon>Pleocyemata</taxon>
        <taxon>Brachyura</taxon>
        <taxon>Eubrachyura</taxon>
        <taxon>Portunoidea</taxon>
        <taxon>Portunidae</taxon>
        <taxon>Portuninae</taxon>
        <taxon>Scylla</taxon>
    </lineage>
</organism>
<keyword evidence="1" id="KW-1015">Disulfide bond</keyword>
<dbReference type="InterPro" id="IPR036055">
    <property type="entry name" value="LDL_receptor-like_sf"/>
</dbReference>
<dbReference type="GO" id="GO:0030297">
    <property type="term" value="F:transmembrane receptor protein tyrosine kinase activator activity"/>
    <property type="evidence" value="ECO:0007669"/>
    <property type="project" value="TreeGrafter"/>
</dbReference>
<reference evidence="5 6" key="1">
    <citation type="submission" date="2023-03" db="EMBL/GenBank/DDBJ databases">
        <title>High-quality genome of Scylla paramamosain provides insights in environmental adaptation.</title>
        <authorList>
            <person name="Zhang L."/>
        </authorList>
    </citation>
    <scope>NUCLEOTIDE SEQUENCE [LARGE SCALE GENOMIC DNA]</scope>
    <source>
        <strain evidence="5">LZ_2023a</strain>
        <tissue evidence="5">Muscle</tissue>
    </source>
</reference>
<evidence type="ECO:0000313" key="6">
    <source>
        <dbReference type="Proteomes" id="UP001487740"/>
    </source>
</evidence>
<dbReference type="InterPro" id="IPR002172">
    <property type="entry name" value="LDrepeatLR_classA_rpt"/>
</dbReference>
<accession>A0AAW0SXY9</accession>